<keyword evidence="2" id="KW-1185">Reference proteome</keyword>
<sequence>MSKTKKALILSAILIVIGIIGAIPSGFIGIPKLIKQVEYNIDNISAKEKDVQTFSEDVDNLKLDFDYSFNHGFLVELRSSKDNLIHVKTYEGFTKDIKLNQNYDKANKTLSLKPKLKNRFMDRFNISEGIASIATNIYTIDRKMNSKLIIELPKGVNIDVNSLSSDRESEFIVVDNKVLKDYVNITSPILKVKLPYFNSLKKINIDQWNDINLDFREFINASDVSIKAGGIKINSGGELSNYNISKLPEKFSVVSTGDIEVNSFIPLGKNVNIATGGWANIQMPFDKYNLSGKIECSYASTATNKEEFLSLKNMKLNMDKGLYQGKYSSAAGPEYKMNISTGGVDLSNESVEGIENYIRVN</sequence>
<dbReference type="OrthoDB" id="1955269at2"/>
<dbReference type="AlphaFoldDB" id="A0A0J8DD99"/>
<organism evidence="1 2">
    <name type="scientific">Clostridium cylindrosporum DSM 605</name>
    <dbReference type="NCBI Taxonomy" id="1121307"/>
    <lineage>
        <taxon>Bacteria</taxon>
        <taxon>Bacillati</taxon>
        <taxon>Bacillota</taxon>
        <taxon>Clostridia</taxon>
        <taxon>Eubacteriales</taxon>
        <taxon>Clostridiaceae</taxon>
        <taxon>Clostridium</taxon>
    </lineage>
</organism>
<name>A0A0J8DD99_CLOCY</name>
<evidence type="ECO:0000313" key="2">
    <source>
        <dbReference type="Proteomes" id="UP000036756"/>
    </source>
</evidence>
<gene>
    <name evidence="1" type="ORF">CLCY_4c01860</name>
</gene>
<proteinExistence type="predicted"/>
<evidence type="ECO:0008006" key="3">
    <source>
        <dbReference type="Google" id="ProtNLM"/>
    </source>
</evidence>
<dbReference type="PATRIC" id="fig|1121307.3.peg.1842"/>
<reference evidence="1 2" key="1">
    <citation type="submission" date="2015-06" db="EMBL/GenBank/DDBJ databases">
        <title>Draft genome sequence of the purine-degrading Clostridium cylindrosporum HC-1 (DSM 605).</title>
        <authorList>
            <person name="Poehlein A."/>
            <person name="Schiel-Bengelsdorf B."/>
            <person name="Bengelsdorf F."/>
            <person name="Daniel R."/>
            <person name="Duerre P."/>
        </authorList>
    </citation>
    <scope>NUCLEOTIDE SEQUENCE [LARGE SCALE GENOMIC DNA]</scope>
    <source>
        <strain evidence="1 2">DSM 605</strain>
    </source>
</reference>
<protein>
    <recommendedName>
        <fullName evidence="3">Adhesin domain-containing protein</fullName>
    </recommendedName>
</protein>
<dbReference type="EMBL" id="LFVU01000024">
    <property type="protein sequence ID" value="KMT22213.1"/>
    <property type="molecule type" value="Genomic_DNA"/>
</dbReference>
<evidence type="ECO:0000313" key="1">
    <source>
        <dbReference type="EMBL" id="KMT22213.1"/>
    </source>
</evidence>
<dbReference type="STRING" id="1121307.CLCY_4c01860"/>
<accession>A0A0J8DD99</accession>
<dbReference type="Proteomes" id="UP000036756">
    <property type="component" value="Unassembled WGS sequence"/>
</dbReference>
<comment type="caution">
    <text evidence="1">The sequence shown here is derived from an EMBL/GenBank/DDBJ whole genome shotgun (WGS) entry which is preliminary data.</text>
</comment>
<dbReference type="RefSeq" id="WP_048570305.1">
    <property type="nucleotide sequence ID" value="NZ_LFVU01000024.1"/>
</dbReference>